<dbReference type="RefSeq" id="WP_062707147.1">
    <property type="nucleotide sequence ID" value="NZ_CAWRCI010000009.1"/>
</dbReference>
<reference evidence="6" key="1">
    <citation type="submission" date="2016-02" db="EMBL/GenBank/DDBJ databases">
        <authorList>
            <person name="Rodrigo-Torres Lidia"/>
            <person name="Arahal R.David."/>
        </authorList>
    </citation>
    <scope>NUCLEOTIDE SEQUENCE [LARGE SCALE GENOMIC DNA]</scope>
    <source>
        <strain evidence="6">CECT 8713</strain>
    </source>
</reference>
<dbReference type="SUPFAM" id="SSF75169">
    <property type="entry name" value="DsrEFH-like"/>
    <property type="match status" value="1"/>
</dbReference>
<dbReference type="Gene3D" id="3.40.1260.10">
    <property type="entry name" value="DsrEFH-like"/>
    <property type="match status" value="1"/>
</dbReference>
<dbReference type="PANTHER" id="PTHR38780:SF1">
    <property type="entry name" value="PROTEIN TUSC"/>
    <property type="match status" value="1"/>
</dbReference>
<proteinExistence type="inferred from homology"/>
<accession>A0A128F1L7</accession>
<comment type="similarity">
    <text evidence="3">Belongs to the DsrF/TusC family.</text>
</comment>
<dbReference type="NCBIfam" id="NF001238">
    <property type="entry name" value="PRK00211.1"/>
    <property type="match status" value="1"/>
</dbReference>
<sequence length="118" mass="12646">MKKIGFVFSSAPHGSASGREGLDAVLATSNYSEDLVLFFVGDGVMQLLAGQKPDEVLSRDYISTFKMLSLCDVEEIYVCADSLAERGLSDHPLVIAVEKVSPTDISASLGQCAKVLQF</sequence>
<evidence type="ECO:0000256" key="4">
    <source>
        <dbReference type="ARBA" id="ARBA00017149"/>
    </source>
</evidence>
<dbReference type="Proteomes" id="UP000073601">
    <property type="component" value="Unassembled WGS sequence"/>
</dbReference>
<evidence type="ECO:0000256" key="3">
    <source>
        <dbReference type="ARBA" id="ARBA00005996"/>
    </source>
</evidence>
<name>A0A128F1L7_9GAMM</name>
<dbReference type="InterPro" id="IPR027396">
    <property type="entry name" value="DsrEFH-like"/>
</dbReference>
<keyword evidence="6" id="KW-1185">Reference proteome</keyword>
<organism evidence="5 6">
    <name type="scientific">Grimontia marina</name>
    <dbReference type="NCBI Taxonomy" id="646534"/>
    <lineage>
        <taxon>Bacteria</taxon>
        <taxon>Pseudomonadati</taxon>
        <taxon>Pseudomonadota</taxon>
        <taxon>Gammaproteobacteria</taxon>
        <taxon>Vibrionales</taxon>
        <taxon>Vibrionaceae</taxon>
        <taxon>Grimontia</taxon>
    </lineage>
</organism>
<dbReference type="InterPro" id="IPR017462">
    <property type="entry name" value="Sulphur_relay_TusC/DsrF"/>
</dbReference>
<dbReference type="OrthoDB" id="9789418at2"/>
<evidence type="ECO:0000313" key="6">
    <source>
        <dbReference type="Proteomes" id="UP000073601"/>
    </source>
</evidence>
<dbReference type="PANTHER" id="PTHR38780">
    <property type="entry name" value="PROTEIN TUSC"/>
    <property type="match status" value="1"/>
</dbReference>
<dbReference type="InterPro" id="IPR003787">
    <property type="entry name" value="Sulphur_relay_DsrE/F-like"/>
</dbReference>
<evidence type="ECO:0000256" key="1">
    <source>
        <dbReference type="ARBA" id="ARBA00002850"/>
    </source>
</evidence>
<evidence type="ECO:0000256" key="2">
    <source>
        <dbReference type="ARBA" id="ARBA00004496"/>
    </source>
</evidence>
<dbReference type="AlphaFoldDB" id="A0A128F1L7"/>
<dbReference type="NCBIfam" id="TIGR03010">
    <property type="entry name" value="sulf_tusC_dsrF"/>
    <property type="match status" value="1"/>
</dbReference>
<gene>
    <name evidence="5" type="primary">dsrF</name>
    <name evidence="5" type="ORF">GMA8713_01375</name>
</gene>
<evidence type="ECO:0000313" key="5">
    <source>
        <dbReference type="EMBL" id="CZF80435.1"/>
    </source>
</evidence>
<dbReference type="GO" id="GO:0005737">
    <property type="term" value="C:cytoplasm"/>
    <property type="evidence" value="ECO:0007669"/>
    <property type="project" value="UniProtKB-SubCell"/>
</dbReference>
<comment type="function">
    <text evidence="1">Could be part of a sulfur-relay system.</text>
</comment>
<protein>
    <recommendedName>
        <fullName evidence="4">Protein TusC homolog</fullName>
    </recommendedName>
</protein>
<dbReference type="Pfam" id="PF02635">
    <property type="entry name" value="DsrE"/>
    <property type="match status" value="1"/>
</dbReference>
<comment type="subcellular location">
    <subcellularLocation>
        <location evidence="2">Cytoplasm</location>
    </subcellularLocation>
</comment>
<dbReference type="EMBL" id="FIZY01000009">
    <property type="protein sequence ID" value="CZF80435.1"/>
    <property type="molecule type" value="Genomic_DNA"/>
</dbReference>